<name>A0A246F6U8_PSENT</name>
<dbReference type="Proteomes" id="UP000198145">
    <property type="component" value="Unassembled WGS sequence"/>
</dbReference>
<evidence type="ECO:0000313" key="2">
    <source>
        <dbReference type="EMBL" id="OWP48903.1"/>
    </source>
</evidence>
<reference evidence="2 3" key="1">
    <citation type="submission" date="2017-06" db="EMBL/GenBank/DDBJ databases">
        <title>Draft genome of Pseudomonas nitroreducens DF05.</title>
        <authorList>
            <person name="Iyer R."/>
        </authorList>
    </citation>
    <scope>NUCLEOTIDE SEQUENCE [LARGE SCALE GENOMIC DNA]</scope>
    <source>
        <strain evidence="2 3">DF05</strain>
    </source>
</reference>
<accession>A0A246F6U8</accession>
<evidence type="ECO:0000313" key="3">
    <source>
        <dbReference type="Proteomes" id="UP000198145"/>
    </source>
</evidence>
<comment type="caution">
    <text evidence="2">The sequence shown here is derived from an EMBL/GenBank/DDBJ whole genome shotgun (WGS) entry which is preliminary data.</text>
</comment>
<dbReference type="RefSeq" id="WP_088419833.1">
    <property type="nucleotide sequence ID" value="NZ_NJBA01000007.1"/>
</dbReference>
<feature type="transmembrane region" description="Helical" evidence="1">
    <location>
        <begin position="33"/>
        <end position="50"/>
    </location>
</feature>
<evidence type="ECO:0000256" key="1">
    <source>
        <dbReference type="SAM" id="Phobius"/>
    </source>
</evidence>
<feature type="transmembrane region" description="Helical" evidence="1">
    <location>
        <begin position="57"/>
        <end position="76"/>
    </location>
</feature>
<sequence length="77" mass="8298">METLISTFILLGVLSLSVGQLLAFGLLVKRAGPAALLALIIPGFGFFLGRRHGIYKWLLLPYLVCMGCFLVAMIMAG</sequence>
<keyword evidence="1" id="KW-0472">Membrane</keyword>
<keyword evidence="1" id="KW-0812">Transmembrane</keyword>
<keyword evidence="1" id="KW-1133">Transmembrane helix</keyword>
<gene>
    <name evidence="2" type="ORF">CEG18_19355</name>
</gene>
<dbReference type="EMBL" id="NJBA01000007">
    <property type="protein sequence ID" value="OWP48903.1"/>
    <property type="molecule type" value="Genomic_DNA"/>
</dbReference>
<protein>
    <submittedName>
        <fullName evidence="2">Uncharacterized protein</fullName>
    </submittedName>
</protein>
<organism evidence="2 3">
    <name type="scientific">Pseudomonas nitroreducens</name>
    <dbReference type="NCBI Taxonomy" id="46680"/>
    <lineage>
        <taxon>Bacteria</taxon>
        <taxon>Pseudomonadati</taxon>
        <taxon>Pseudomonadota</taxon>
        <taxon>Gammaproteobacteria</taxon>
        <taxon>Pseudomonadales</taxon>
        <taxon>Pseudomonadaceae</taxon>
        <taxon>Pseudomonas</taxon>
    </lineage>
</organism>
<dbReference type="AlphaFoldDB" id="A0A246F6U8"/>
<proteinExistence type="predicted"/>